<keyword evidence="2" id="KW-1185">Reference proteome</keyword>
<proteinExistence type="predicted"/>
<reference evidence="1 2" key="1">
    <citation type="journal article" date="2023" name="BMC Biotechnol.">
        <title>Vitis rotundifolia cv Carlos genome sequencing.</title>
        <authorList>
            <person name="Huff M."/>
            <person name="Hulse-Kemp A."/>
            <person name="Scheffler B."/>
            <person name="Youngblood R."/>
            <person name="Simpson S."/>
            <person name="Babiker E."/>
            <person name="Staton M."/>
        </authorList>
    </citation>
    <scope>NUCLEOTIDE SEQUENCE [LARGE SCALE GENOMIC DNA]</scope>
    <source>
        <tissue evidence="1">Leaf</tissue>
    </source>
</reference>
<name>A0AA39E2X8_VITRO</name>
<evidence type="ECO:0000313" key="1">
    <source>
        <dbReference type="EMBL" id="KAJ9703147.1"/>
    </source>
</evidence>
<evidence type="ECO:0000313" key="2">
    <source>
        <dbReference type="Proteomes" id="UP001168098"/>
    </source>
</evidence>
<comment type="caution">
    <text evidence="1">The sequence shown here is derived from an EMBL/GenBank/DDBJ whole genome shotgun (WGS) entry which is preliminary data.</text>
</comment>
<sequence>MAQHQGESHGDNFGTILSDLEEHGHGEIELGEKMIVPTAIVTGKSIVRWAKVGSGDKNGRAFRVAWLRVISALEFEASTATKSIVEKCCAQCNYVPVVPLAINVNGLDIGGIKMEQEHNLQKSESVMDPYSNRSRIE</sequence>
<accession>A0AA39E2X8</accession>
<organism evidence="1 2">
    <name type="scientific">Vitis rotundifolia</name>
    <name type="common">Muscadine grape</name>
    <dbReference type="NCBI Taxonomy" id="103349"/>
    <lineage>
        <taxon>Eukaryota</taxon>
        <taxon>Viridiplantae</taxon>
        <taxon>Streptophyta</taxon>
        <taxon>Embryophyta</taxon>
        <taxon>Tracheophyta</taxon>
        <taxon>Spermatophyta</taxon>
        <taxon>Magnoliopsida</taxon>
        <taxon>eudicotyledons</taxon>
        <taxon>Gunneridae</taxon>
        <taxon>Pentapetalae</taxon>
        <taxon>rosids</taxon>
        <taxon>Vitales</taxon>
        <taxon>Vitaceae</taxon>
        <taxon>Viteae</taxon>
        <taxon>Vitis</taxon>
    </lineage>
</organism>
<dbReference type="EMBL" id="JARBHA010000004">
    <property type="protein sequence ID" value="KAJ9703147.1"/>
    <property type="molecule type" value="Genomic_DNA"/>
</dbReference>
<dbReference type="AlphaFoldDB" id="A0AA39E2X8"/>
<gene>
    <name evidence="1" type="ORF">PVL29_004780</name>
</gene>
<dbReference type="Proteomes" id="UP001168098">
    <property type="component" value="Unassembled WGS sequence"/>
</dbReference>
<protein>
    <submittedName>
        <fullName evidence="1">Uncharacterized protein</fullName>
    </submittedName>
</protein>